<evidence type="ECO:0000313" key="3">
    <source>
        <dbReference type="EMBL" id="PZO88850.1"/>
    </source>
</evidence>
<evidence type="ECO:0000313" key="4">
    <source>
        <dbReference type="Proteomes" id="UP000249557"/>
    </source>
</evidence>
<gene>
    <name evidence="3" type="ORF">DI626_00825</name>
</gene>
<dbReference type="EMBL" id="QFNK01000006">
    <property type="protein sequence ID" value="PZO88850.1"/>
    <property type="molecule type" value="Genomic_DNA"/>
</dbReference>
<dbReference type="AlphaFoldDB" id="A0A2W5A2R6"/>
<evidence type="ECO:0000256" key="2">
    <source>
        <dbReference type="SAM" id="SignalP"/>
    </source>
</evidence>
<sequence>MTPGRLTKAGLVSGIAATAFATTVFSTDSIEGLYRTTDNQHGKAHAMTLEQSVKAPFAASAGCNVRVISYFDNAWLSRMNNTFGDIAKWIKDNELDDVASVVEQVFGENEAFSAHDEMLMTDFGSMLQHLDKYKAGTKAGLSYLEKSPENVVGTGLALIAGSRALKEMLTDDAAKEFGNKFDKELSRVNKALLNTQERLYEDKQNNCHKVPVPSIRPNKTEEQIRPSTPKGPTMLAML</sequence>
<proteinExistence type="predicted"/>
<feature type="chain" id="PRO_5016038950" evidence="2">
    <location>
        <begin position="22"/>
        <end position="238"/>
    </location>
</feature>
<accession>A0A2W5A2R6</accession>
<reference evidence="3 4" key="1">
    <citation type="submission" date="2017-08" db="EMBL/GenBank/DDBJ databases">
        <title>Infants hospitalized years apart are colonized by the same room-sourced microbial strains.</title>
        <authorList>
            <person name="Brooks B."/>
            <person name="Olm M.R."/>
            <person name="Firek B.A."/>
            <person name="Baker R."/>
            <person name="Thomas B.C."/>
            <person name="Morowitz M.J."/>
            <person name="Banfield J.F."/>
        </authorList>
    </citation>
    <scope>NUCLEOTIDE SEQUENCE [LARGE SCALE GENOMIC DNA]</scope>
    <source>
        <strain evidence="3">S2_018_000_R2_104</strain>
    </source>
</reference>
<feature type="signal peptide" evidence="2">
    <location>
        <begin position="1"/>
        <end position="21"/>
    </location>
</feature>
<organism evidence="3 4">
    <name type="scientific">Micavibrio aeruginosavorus</name>
    <dbReference type="NCBI Taxonomy" id="349221"/>
    <lineage>
        <taxon>Bacteria</taxon>
        <taxon>Pseudomonadati</taxon>
        <taxon>Bdellovibrionota</taxon>
        <taxon>Bdellovibrionia</taxon>
        <taxon>Bdellovibrionales</taxon>
        <taxon>Pseudobdellovibrionaceae</taxon>
        <taxon>Micavibrio</taxon>
    </lineage>
</organism>
<dbReference type="Proteomes" id="UP000249557">
    <property type="component" value="Unassembled WGS sequence"/>
</dbReference>
<keyword evidence="2" id="KW-0732">Signal</keyword>
<feature type="region of interest" description="Disordered" evidence="1">
    <location>
        <begin position="207"/>
        <end position="238"/>
    </location>
</feature>
<comment type="caution">
    <text evidence="3">The sequence shown here is derived from an EMBL/GenBank/DDBJ whole genome shotgun (WGS) entry which is preliminary data.</text>
</comment>
<name>A0A2W5A2R6_9BACT</name>
<protein>
    <submittedName>
        <fullName evidence="3">Uncharacterized protein</fullName>
    </submittedName>
</protein>
<evidence type="ECO:0000256" key="1">
    <source>
        <dbReference type="SAM" id="MobiDB-lite"/>
    </source>
</evidence>